<name>A9KVN3_SHEB9</name>
<evidence type="ECO:0000313" key="6">
    <source>
        <dbReference type="EMBL" id="ABX50132.1"/>
    </source>
</evidence>
<evidence type="ECO:0000256" key="3">
    <source>
        <dbReference type="ARBA" id="ARBA00023125"/>
    </source>
</evidence>
<feature type="domain" description="HTH lysR-type" evidence="5">
    <location>
        <begin position="1"/>
        <end position="58"/>
    </location>
</feature>
<dbReference type="KEGG" id="sbn:Sbal195_2966"/>
<dbReference type="PRINTS" id="PR00039">
    <property type="entry name" value="HTHLYSR"/>
</dbReference>
<dbReference type="AlphaFoldDB" id="A9KVN3"/>
<evidence type="ECO:0000259" key="5">
    <source>
        <dbReference type="PROSITE" id="PS50931"/>
    </source>
</evidence>
<dbReference type="Pfam" id="PF03466">
    <property type="entry name" value="LysR_substrate"/>
    <property type="match status" value="1"/>
</dbReference>
<proteinExistence type="inferred from homology"/>
<dbReference type="Pfam" id="PF00126">
    <property type="entry name" value="HTH_1"/>
    <property type="match status" value="1"/>
</dbReference>
<sequence>MTLDQLLMFKTVAEAGSLKAASDKLHKTQPAISQSIKQLESQLDLILFNREGYRLAITEQGRKLLQHTQRVLNEAQEMKQVAKHLAKGNEASITLAFEASFNLARILPILELTQNEFPYTQIILKQEFLTGALEALNQDKAEIIISAGGIEPIRSSHLELAYLFSGSLLDVAAPRMLERHPTLSYARELVNEYQIVIQDTGSGTANIEFGVQAGQRRWYVNDFYTKKMLIQSGMGWGKLPHYMIEDSLKQGVLIALDLRERQNNIQLDYYVMRKPHSPLGPVAQALWQKLIAFSVDEFKT</sequence>
<dbReference type="Proteomes" id="UP000000770">
    <property type="component" value="Chromosome"/>
</dbReference>
<dbReference type="InterPro" id="IPR036390">
    <property type="entry name" value="WH_DNA-bd_sf"/>
</dbReference>
<keyword evidence="3" id="KW-0238">DNA-binding</keyword>
<dbReference type="EMBL" id="CP000891">
    <property type="protein sequence ID" value="ABX50132.1"/>
    <property type="molecule type" value="Genomic_DNA"/>
</dbReference>
<evidence type="ECO:0000256" key="1">
    <source>
        <dbReference type="ARBA" id="ARBA00009437"/>
    </source>
</evidence>
<dbReference type="InterPro" id="IPR000847">
    <property type="entry name" value="LysR_HTH_N"/>
</dbReference>
<dbReference type="Gene3D" id="3.40.190.290">
    <property type="match status" value="1"/>
</dbReference>
<dbReference type="Gene3D" id="1.10.10.10">
    <property type="entry name" value="Winged helix-like DNA-binding domain superfamily/Winged helix DNA-binding domain"/>
    <property type="match status" value="1"/>
</dbReference>
<evidence type="ECO:0000313" key="7">
    <source>
        <dbReference type="Proteomes" id="UP000000770"/>
    </source>
</evidence>
<evidence type="ECO:0000256" key="4">
    <source>
        <dbReference type="ARBA" id="ARBA00023163"/>
    </source>
</evidence>
<dbReference type="FunFam" id="1.10.10.10:FF:000001">
    <property type="entry name" value="LysR family transcriptional regulator"/>
    <property type="match status" value="1"/>
</dbReference>
<dbReference type="GO" id="GO:0000976">
    <property type="term" value="F:transcription cis-regulatory region binding"/>
    <property type="evidence" value="ECO:0007669"/>
    <property type="project" value="TreeGrafter"/>
</dbReference>
<organism evidence="6 7">
    <name type="scientific">Shewanella baltica (strain OS195)</name>
    <dbReference type="NCBI Taxonomy" id="399599"/>
    <lineage>
        <taxon>Bacteria</taxon>
        <taxon>Pseudomonadati</taxon>
        <taxon>Pseudomonadota</taxon>
        <taxon>Gammaproteobacteria</taxon>
        <taxon>Alteromonadales</taxon>
        <taxon>Shewanellaceae</taxon>
        <taxon>Shewanella</taxon>
    </lineage>
</organism>
<reference evidence="6 7" key="1">
    <citation type="submission" date="2007-11" db="EMBL/GenBank/DDBJ databases">
        <title>Complete sequence of chromosome of Shewanella baltica OS195.</title>
        <authorList>
            <consortium name="US DOE Joint Genome Institute"/>
            <person name="Copeland A."/>
            <person name="Lucas S."/>
            <person name="Lapidus A."/>
            <person name="Barry K."/>
            <person name="Glavina del Rio T."/>
            <person name="Dalin E."/>
            <person name="Tice H."/>
            <person name="Pitluck S."/>
            <person name="Chain P."/>
            <person name="Malfatti S."/>
            <person name="Shin M."/>
            <person name="Vergez L."/>
            <person name="Schmutz J."/>
            <person name="Larimer F."/>
            <person name="Land M."/>
            <person name="Hauser L."/>
            <person name="Kyrpides N."/>
            <person name="Kim E."/>
            <person name="Brettar I."/>
            <person name="Rodrigues J."/>
            <person name="Konstantinidis K."/>
            <person name="Klappenbach J."/>
            <person name="Hofle M."/>
            <person name="Tiedje J."/>
            <person name="Richardson P."/>
        </authorList>
    </citation>
    <scope>NUCLEOTIDE SEQUENCE [LARGE SCALE GENOMIC DNA]</scope>
    <source>
        <strain evidence="6 7">OS195</strain>
    </source>
</reference>
<keyword evidence="2" id="KW-0805">Transcription regulation</keyword>
<gene>
    <name evidence="6" type="ordered locus">Sbal195_2966</name>
</gene>
<dbReference type="GO" id="GO:0003700">
    <property type="term" value="F:DNA-binding transcription factor activity"/>
    <property type="evidence" value="ECO:0007669"/>
    <property type="project" value="InterPro"/>
</dbReference>
<accession>A9KVN3</accession>
<dbReference type="SUPFAM" id="SSF53850">
    <property type="entry name" value="Periplasmic binding protein-like II"/>
    <property type="match status" value="1"/>
</dbReference>
<protein>
    <submittedName>
        <fullName evidence="6">Transcriptional regulator, LysR family</fullName>
    </submittedName>
</protein>
<dbReference type="HOGENOM" id="CLU_039613_35_0_6"/>
<dbReference type="PROSITE" id="PS50931">
    <property type="entry name" value="HTH_LYSR"/>
    <property type="match status" value="1"/>
</dbReference>
<dbReference type="RefSeq" id="WP_006085522.1">
    <property type="nucleotide sequence ID" value="NC_009997.1"/>
</dbReference>
<dbReference type="SUPFAM" id="SSF46785">
    <property type="entry name" value="Winged helix' DNA-binding domain"/>
    <property type="match status" value="1"/>
</dbReference>
<dbReference type="PANTHER" id="PTHR30126">
    <property type="entry name" value="HTH-TYPE TRANSCRIPTIONAL REGULATOR"/>
    <property type="match status" value="1"/>
</dbReference>
<evidence type="ECO:0000256" key="2">
    <source>
        <dbReference type="ARBA" id="ARBA00023015"/>
    </source>
</evidence>
<dbReference type="InterPro" id="IPR036388">
    <property type="entry name" value="WH-like_DNA-bd_sf"/>
</dbReference>
<dbReference type="InterPro" id="IPR005119">
    <property type="entry name" value="LysR_subst-bd"/>
</dbReference>
<keyword evidence="4" id="KW-0804">Transcription</keyword>
<dbReference type="GeneID" id="11773048"/>
<dbReference type="PANTHER" id="PTHR30126:SF22">
    <property type="entry name" value="HTH-TYPE TRANSCRIPTIONAL REGULATOR YHAJ-RELATED"/>
    <property type="match status" value="1"/>
</dbReference>
<comment type="similarity">
    <text evidence="1">Belongs to the LysR transcriptional regulatory family.</text>
</comment>